<dbReference type="NCBIfam" id="TIGR02281">
    <property type="entry name" value="clan_AA_DTGA"/>
    <property type="match status" value="1"/>
</dbReference>
<dbReference type="InterPro" id="IPR011969">
    <property type="entry name" value="Clan_AA_Asp_peptidase_C"/>
</dbReference>
<dbReference type="SUPFAM" id="SSF50630">
    <property type="entry name" value="Acid proteases"/>
    <property type="match status" value="1"/>
</dbReference>
<sequence length="174" mass="17458">MSKLLFSTAFAALLLTAAVPEIRALADRFATPAPEPDAVAAAAPRPSGGTRLGDVVVPADASGHFRLDARVGGVRLGFLADTGATTVALRAGDAAKLGIRPAPTDYVVPVTTANGRVMAAPATLDAVEVGAIRIAAVEALVLPDAALAGNLLGMSFLGRLGRVEVSGGRLVLSP</sequence>
<comment type="caution">
    <text evidence="1">The sequence shown here is derived from an EMBL/GenBank/DDBJ whole genome shotgun (WGS) entry which is preliminary data.</text>
</comment>
<dbReference type="GO" id="GO:0008233">
    <property type="term" value="F:peptidase activity"/>
    <property type="evidence" value="ECO:0007669"/>
    <property type="project" value="UniProtKB-KW"/>
</dbReference>
<dbReference type="Proteomes" id="UP000294547">
    <property type="component" value="Unassembled WGS sequence"/>
</dbReference>
<accession>A0A4R6RDJ9</accession>
<dbReference type="Pfam" id="PF13975">
    <property type="entry name" value="gag-asp_proteas"/>
    <property type="match status" value="1"/>
</dbReference>
<dbReference type="Gene3D" id="2.40.70.10">
    <property type="entry name" value="Acid Proteases"/>
    <property type="match status" value="1"/>
</dbReference>
<name>A0A4R6RDJ9_9HYPH</name>
<evidence type="ECO:0000313" key="1">
    <source>
        <dbReference type="EMBL" id="TDP84145.1"/>
    </source>
</evidence>
<dbReference type="GO" id="GO:0006508">
    <property type="term" value="P:proteolysis"/>
    <property type="evidence" value="ECO:0007669"/>
    <property type="project" value="UniProtKB-KW"/>
</dbReference>
<dbReference type="EMBL" id="SNXY01000008">
    <property type="protein sequence ID" value="TDP84145.1"/>
    <property type="molecule type" value="Genomic_DNA"/>
</dbReference>
<reference evidence="1 2" key="1">
    <citation type="submission" date="2019-03" db="EMBL/GenBank/DDBJ databases">
        <title>Genomic Encyclopedia of Type Strains, Phase IV (KMG-IV): sequencing the most valuable type-strain genomes for metagenomic binning, comparative biology and taxonomic classification.</title>
        <authorList>
            <person name="Goeker M."/>
        </authorList>
    </citation>
    <scope>NUCLEOTIDE SEQUENCE [LARGE SCALE GENOMIC DNA]</scope>
    <source>
        <strain evidence="1 2">DSM 102969</strain>
    </source>
</reference>
<dbReference type="AlphaFoldDB" id="A0A4R6RDJ9"/>
<keyword evidence="1" id="KW-0378">Hydrolase</keyword>
<evidence type="ECO:0000313" key="2">
    <source>
        <dbReference type="Proteomes" id="UP000294547"/>
    </source>
</evidence>
<organism evidence="1 2">
    <name type="scientific">Oharaeibacter diazotrophicus</name>
    <dbReference type="NCBI Taxonomy" id="1920512"/>
    <lineage>
        <taxon>Bacteria</taxon>
        <taxon>Pseudomonadati</taxon>
        <taxon>Pseudomonadota</taxon>
        <taxon>Alphaproteobacteria</taxon>
        <taxon>Hyphomicrobiales</taxon>
        <taxon>Pleomorphomonadaceae</taxon>
        <taxon>Oharaeibacter</taxon>
    </lineage>
</organism>
<gene>
    <name evidence="1" type="ORF">EDD54_2749</name>
</gene>
<protein>
    <submittedName>
        <fullName evidence="1">Aspartyl protease family protein</fullName>
    </submittedName>
</protein>
<dbReference type="InterPro" id="IPR034122">
    <property type="entry name" value="Retropepsin-like_bacterial"/>
</dbReference>
<keyword evidence="1" id="KW-0645">Protease</keyword>
<dbReference type="InterPro" id="IPR021109">
    <property type="entry name" value="Peptidase_aspartic_dom_sf"/>
</dbReference>
<dbReference type="RefSeq" id="WP_165644554.1">
    <property type="nucleotide sequence ID" value="NZ_BSPM01000002.1"/>
</dbReference>
<proteinExistence type="predicted"/>
<dbReference type="CDD" id="cd05483">
    <property type="entry name" value="retropepsin_like_bacteria"/>
    <property type="match status" value="1"/>
</dbReference>
<keyword evidence="2" id="KW-1185">Reference proteome</keyword>